<evidence type="ECO:0000313" key="1">
    <source>
        <dbReference type="EMBL" id="RBP41736.1"/>
    </source>
</evidence>
<dbReference type="OrthoDB" id="5767600at2"/>
<keyword evidence="2" id="KW-1185">Reference proteome</keyword>
<comment type="caution">
    <text evidence="1">The sequence shown here is derived from an EMBL/GenBank/DDBJ whole genome shotgun (WGS) entry which is preliminary data.</text>
</comment>
<protein>
    <recommendedName>
        <fullName evidence="3">DNA-binding protein</fullName>
    </recommendedName>
</protein>
<sequence length="144" mass="16120">MTLENLLGLTLERIKPSPQQITRLLNAAKRNLADAEIPTLSNENKFDAAYKGIMQLAMLALHANGYRTLTSRPGHHQTAIQTLPQTLGLPIEEMIVLDALRKQRNLADYSGDLIPDSVVRECLISAHALLLKVEEWLLERKAED</sequence>
<dbReference type="EMBL" id="QNRQ01000002">
    <property type="protein sequence ID" value="RBP41736.1"/>
    <property type="molecule type" value="Genomic_DNA"/>
</dbReference>
<dbReference type="RefSeq" id="WP_113931994.1">
    <property type="nucleotide sequence ID" value="NZ_JACCEU010000002.1"/>
</dbReference>
<proteinExistence type="predicted"/>
<dbReference type="Gene3D" id="1.20.120.330">
    <property type="entry name" value="Nucleotidyltransferases domain 2"/>
    <property type="match status" value="1"/>
</dbReference>
<evidence type="ECO:0008006" key="3">
    <source>
        <dbReference type="Google" id="ProtNLM"/>
    </source>
</evidence>
<dbReference type="Proteomes" id="UP000253628">
    <property type="component" value="Unassembled WGS sequence"/>
</dbReference>
<dbReference type="AlphaFoldDB" id="A0A366HIJ4"/>
<reference evidence="1 2" key="1">
    <citation type="submission" date="2018-06" db="EMBL/GenBank/DDBJ databases">
        <title>Genomic Encyclopedia of Type Strains, Phase IV (KMG-IV): sequencing the most valuable type-strain genomes for metagenomic binning, comparative biology and taxonomic classification.</title>
        <authorList>
            <person name="Goeker M."/>
        </authorList>
    </citation>
    <scope>NUCLEOTIDE SEQUENCE [LARGE SCALE GENOMIC DNA]</scope>
    <source>
        <strain evidence="1 2">DSM 25520</strain>
    </source>
</reference>
<organism evidence="1 2">
    <name type="scientific">Eoetvoesiella caeni</name>
    <dbReference type="NCBI Taxonomy" id="645616"/>
    <lineage>
        <taxon>Bacteria</taxon>
        <taxon>Pseudomonadati</taxon>
        <taxon>Pseudomonadota</taxon>
        <taxon>Betaproteobacteria</taxon>
        <taxon>Burkholderiales</taxon>
        <taxon>Alcaligenaceae</taxon>
        <taxon>Eoetvoesiella</taxon>
    </lineage>
</organism>
<evidence type="ECO:0000313" key="2">
    <source>
        <dbReference type="Proteomes" id="UP000253628"/>
    </source>
</evidence>
<accession>A0A366HIJ4</accession>
<name>A0A366HIJ4_9BURK</name>
<gene>
    <name evidence="1" type="ORF">DFR37_102115</name>
</gene>